<dbReference type="PANTHER" id="PTHR30026:SF20">
    <property type="entry name" value="OUTER MEMBRANE PROTEIN TOLC"/>
    <property type="match status" value="1"/>
</dbReference>
<dbReference type="eggNOG" id="COG1538">
    <property type="taxonomic scope" value="Bacteria"/>
</dbReference>
<proteinExistence type="inferred from homology"/>
<dbReference type="Gene3D" id="1.20.1600.10">
    <property type="entry name" value="Outer membrane efflux proteins (OEP)"/>
    <property type="match status" value="1"/>
</dbReference>
<dbReference type="GO" id="GO:1990281">
    <property type="term" value="C:efflux pump complex"/>
    <property type="evidence" value="ECO:0007669"/>
    <property type="project" value="TreeGrafter"/>
</dbReference>
<gene>
    <name evidence="8" type="ordered locus">AciX9_0373</name>
</gene>
<comment type="similarity">
    <text evidence="2">Belongs to the outer membrane factor (OMF) (TC 1.B.17) family.</text>
</comment>
<evidence type="ECO:0000256" key="5">
    <source>
        <dbReference type="ARBA" id="ARBA00022692"/>
    </source>
</evidence>
<keyword evidence="4" id="KW-1134">Transmembrane beta strand</keyword>
<evidence type="ECO:0000256" key="2">
    <source>
        <dbReference type="ARBA" id="ARBA00007613"/>
    </source>
</evidence>
<name>E8WXB2_GRATM</name>
<dbReference type="HOGENOM" id="CLU_012817_10_1_0"/>
<accession>E8WXB2</accession>
<evidence type="ECO:0000313" key="8">
    <source>
        <dbReference type="EMBL" id="ADW67445.1"/>
    </source>
</evidence>
<evidence type="ECO:0000313" key="9">
    <source>
        <dbReference type="Proteomes" id="UP000000343"/>
    </source>
</evidence>
<dbReference type="GO" id="GO:0009279">
    <property type="term" value="C:cell outer membrane"/>
    <property type="evidence" value="ECO:0007669"/>
    <property type="project" value="UniProtKB-SubCell"/>
</dbReference>
<dbReference type="PANTHER" id="PTHR30026">
    <property type="entry name" value="OUTER MEMBRANE PROTEIN TOLC"/>
    <property type="match status" value="1"/>
</dbReference>
<comment type="subcellular location">
    <subcellularLocation>
        <location evidence="1">Cell outer membrane</location>
    </subcellularLocation>
</comment>
<sequence length="496" mass="53615">MVVAIQIKNQKRAGVGACLKVLPPVFAGVFCGFAVAQQPDPALPTAPSAVVRPLQLASGVVIPQETPGAMPLTLDQAITLGLKSNAQILIQGQQERSVKGQTLSVENALLPSLTASAYTRAQEINLAAMGFKPSALAGLSIPGFNIADIQEIVKVNTTNAQLALNQQLFNAPAYFLYKAAKKASDAATWNTLNVRGGVVLAVGGYYLRTLADQAQLKNAQALVKQDQLVYDHAKAERDAGVGINLDVLRAQVQLQNEQQETIRDEAAVAKDKIALNRQMGQPAGQELDLVDTVPFAEYTGLSLEDERALAFTRRKDLLGLQSQLDVATQTARAVKYERLPTVGAGGFYGVLGETTGLYHGVFAAQGKVQFPIFEEAELRGQKEVAQAQIIGLKRNIDGLKVQIEADIRSAQLDVDTYDELVKVARSNQDLSAQELQDATDRYKAGVDDDLPVVRAQATLQGAEAQVIQAEFQYNYAKLRLSRSIGVTETQYKQFLR</sequence>
<dbReference type="InterPro" id="IPR051906">
    <property type="entry name" value="TolC-like"/>
</dbReference>
<protein>
    <submittedName>
        <fullName evidence="8">Outer membrane efflux protein</fullName>
    </submittedName>
</protein>
<dbReference type="SUPFAM" id="SSF56954">
    <property type="entry name" value="Outer membrane efflux proteins (OEP)"/>
    <property type="match status" value="1"/>
</dbReference>
<dbReference type="KEGG" id="acm:AciX9_0373"/>
<dbReference type="STRING" id="1198114.AciX9_0373"/>
<evidence type="ECO:0000256" key="1">
    <source>
        <dbReference type="ARBA" id="ARBA00004442"/>
    </source>
</evidence>
<evidence type="ECO:0000256" key="7">
    <source>
        <dbReference type="ARBA" id="ARBA00023237"/>
    </source>
</evidence>
<keyword evidence="6" id="KW-0472">Membrane</keyword>
<evidence type="ECO:0000256" key="6">
    <source>
        <dbReference type="ARBA" id="ARBA00023136"/>
    </source>
</evidence>
<dbReference type="GO" id="GO:0015562">
    <property type="term" value="F:efflux transmembrane transporter activity"/>
    <property type="evidence" value="ECO:0007669"/>
    <property type="project" value="InterPro"/>
</dbReference>
<dbReference type="Pfam" id="PF02321">
    <property type="entry name" value="OEP"/>
    <property type="match status" value="2"/>
</dbReference>
<reference evidence="9" key="1">
    <citation type="submission" date="2011-01" db="EMBL/GenBank/DDBJ databases">
        <title>Complete sequence of chromosome of Acidobacterium sp. MP5ACTX9.</title>
        <authorList>
            <consortium name="US DOE Joint Genome Institute"/>
            <person name="Lucas S."/>
            <person name="Copeland A."/>
            <person name="Lapidus A."/>
            <person name="Cheng J.-F."/>
            <person name="Goodwin L."/>
            <person name="Pitluck S."/>
            <person name="Teshima H."/>
            <person name="Detter J.C."/>
            <person name="Han C."/>
            <person name="Tapia R."/>
            <person name="Land M."/>
            <person name="Hauser L."/>
            <person name="Kyrpides N."/>
            <person name="Ivanova N."/>
            <person name="Ovchinnikova G."/>
            <person name="Pagani I."/>
            <person name="Rawat S.R."/>
            <person name="Mannisto M."/>
            <person name="Haggblom M.M."/>
            <person name="Woyke T."/>
        </authorList>
    </citation>
    <scope>NUCLEOTIDE SEQUENCE [LARGE SCALE GENOMIC DNA]</scope>
    <source>
        <strain evidence="9">MP5ACTX9</strain>
    </source>
</reference>
<dbReference type="InterPro" id="IPR003423">
    <property type="entry name" value="OMP_efflux"/>
</dbReference>
<keyword evidence="9" id="KW-1185">Reference proteome</keyword>
<dbReference type="GO" id="GO:0015288">
    <property type="term" value="F:porin activity"/>
    <property type="evidence" value="ECO:0007669"/>
    <property type="project" value="TreeGrafter"/>
</dbReference>
<keyword evidence="7" id="KW-0998">Cell outer membrane</keyword>
<keyword evidence="3" id="KW-0813">Transport</keyword>
<dbReference type="PaxDb" id="1198114-AciX9_0373"/>
<evidence type="ECO:0000256" key="3">
    <source>
        <dbReference type="ARBA" id="ARBA00022448"/>
    </source>
</evidence>
<dbReference type="AlphaFoldDB" id="E8WXB2"/>
<keyword evidence="5" id="KW-0812">Transmembrane</keyword>
<evidence type="ECO:0000256" key="4">
    <source>
        <dbReference type="ARBA" id="ARBA00022452"/>
    </source>
</evidence>
<organism evidence="9">
    <name type="scientific">Granulicella tundricola (strain ATCC BAA-1859 / DSM 23138 / MP5ACTX9)</name>
    <dbReference type="NCBI Taxonomy" id="1198114"/>
    <lineage>
        <taxon>Bacteria</taxon>
        <taxon>Pseudomonadati</taxon>
        <taxon>Acidobacteriota</taxon>
        <taxon>Terriglobia</taxon>
        <taxon>Terriglobales</taxon>
        <taxon>Acidobacteriaceae</taxon>
        <taxon>Granulicella</taxon>
    </lineage>
</organism>
<dbReference type="Proteomes" id="UP000000343">
    <property type="component" value="Chromosome"/>
</dbReference>
<dbReference type="EMBL" id="CP002480">
    <property type="protein sequence ID" value="ADW67445.1"/>
    <property type="molecule type" value="Genomic_DNA"/>
</dbReference>